<dbReference type="GO" id="GO:0036431">
    <property type="term" value="F:dCMP kinase activity"/>
    <property type="evidence" value="ECO:0007669"/>
    <property type="project" value="InterPro"/>
</dbReference>
<dbReference type="InterPro" id="IPR003136">
    <property type="entry name" value="Cytidylate_kin"/>
</dbReference>
<dbReference type="OrthoDB" id="9807434at2"/>
<comment type="catalytic activity">
    <reaction evidence="7 8">
        <text>CMP + ATP = CDP + ADP</text>
        <dbReference type="Rhea" id="RHEA:11600"/>
        <dbReference type="ChEBI" id="CHEBI:30616"/>
        <dbReference type="ChEBI" id="CHEBI:58069"/>
        <dbReference type="ChEBI" id="CHEBI:60377"/>
        <dbReference type="ChEBI" id="CHEBI:456216"/>
        <dbReference type="EC" id="2.7.4.25"/>
    </reaction>
</comment>
<evidence type="ECO:0000313" key="10">
    <source>
        <dbReference type="EMBL" id="ANZ22523.1"/>
    </source>
</evidence>
<gene>
    <name evidence="8" type="primary">cmk</name>
    <name evidence="10" type="ORF">ATN01_01545</name>
</gene>
<feature type="binding site" evidence="8">
    <location>
        <begin position="12"/>
        <end position="20"/>
    </location>
    <ligand>
        <name>ATP</name>
        <dbReference type="ChEBI" id="CHEBI:30616"/>
    </ligand>
</feature>
<evidence type="ECO:0000256" key="8">
    <source>
        <dbReference type="HAMAP-Rule" id="MF_00238"/>
    </source>
</evidence>
<protein>
    <recommendedName>
        <fullName evidence="8">Cytidylate kinase</fullName>
        <shortName evidence="8">CK</shortName>
        <ecNumber evidence="8">2.7.4.25</ecNumber>
    </recommendedName>
    <alternativeName>
        <fullName evidence="8">Cytidine monophosphate kinase</fullName>
        <shortName evidence="8">CMP kinase</shortName>
    </alternativeName>
</protein>
<dbReference type="GO" id="GO:0005524">
    <property type="term" value="F:ATP binding"/>
    <property type="evidence" value="ECO:0007669"/>
    <property type="project" value="UniProtKB-UniRule"/>
</dbReference>
<evidence type="ECO:0000313" key="11">
    <source>
        <dbReference type="Proteomes" id="UP000093070"/>
    </source>
</evidence>
<keyword evidence="2 8" id="KW-0808">Transferase</keyword>
<comment type="similarity">
    <text evidence="1 8">Belongs to the cytidylate kinase family. Type 1 subfamily.</text>
</comment>
<keyword evidence="4 8" id="KW-0418">Kinase</keyword>
<dbReference type="CDD" id="cd02020">
    <property type="entry name" value="CMPK"/>
    <property type="match status" value="1"/>
</dbReference>
<dbReference type="InterPro" id="IPR027417">
    <property type="entry name" value="P-loop_NTPase"/>
</dbReference>
<dbReference type="PATRIC" id="fig|118101.4.peg.307"/>
<dbReference type="EC" id="2.7.4.25" evidence="8"/>
<evidence type="ECO:0000256" key="6">
    <source>
        <dbReference type="ARBA" id="ARBA00047615"/>
    </source>
</evidence>
<feature type="domain" description="Cytidylate kinase" evidence="9">
    <location>
        <begin position="8"/>
        <end position="210"/>
    </location>
</feature>
<evidence type="ECO:0000256" key="7">
    <source>
        <dbReference type="ARBA" id="ARBA00048478"/>
    </source>
</evidence>
<dbReference type="HAMAP" id="MF_00238">
    <property type="entry name" value="Cytidyl_kinase_type1"/>
    <property type="match status" value="1"/>
</dbReference>
<dbReference type="NCBIfam" id="TIGR00017">
    <property type="entry name" value="cmk"/>
    <property type="match status" value="1"/>
</dbReference>
<reference evidence="10 11" key="1">
    <citation type="submission" date="2015-11" db="EMBL/GenBank/DDBJ databases">
        <title>The complete genome of Buchnera aphidicola from Diuraphis noxia biotype SAM.</title>
        <authorList>
            <person name="Burger N.F.V."/>
            <person name="Oberholster A.-M."/>
        </authorList>
    </citation>
    <scope>NUCLEOTIDE SEQUENCE [LARGE SCALE GENOMIC DNA]</scope>
    <source>
        <strain evidence="10">SAM</strain>
    </source>
</reference>
<keyword evidence="3 8" id="KW-0547">Nucleotide-binding</keyword>
<evidence type="ECO:0000256" key="5">
    <source>
        <dbReference type="ARBA" id="ARBA00022840"/>
    </source>
</evidence>
<evidence type="ECO:0000256" key="1">
    <source>
        <dbReference type="ARBA" id="ARBA00009427"/>
    </source>
</evidence>
<dbReference type="GO" id="GO:0036430">
    <property type="term" value="F:CMP kinase activity"/>
    <property type="evidence" value="ECO:0007669"/>
    <property type="project" value="RHEA"/>
</dbReference>
<evidence type="ECO:0000256" key="4">
    <source>
        <dbReference type="ARBA" id="ARBA00022777"/>
    </source>
</evidence>
<dbReference type="Proteomes" id="UP000093070">
    <property type="component" value="Chromosome"/>
</dbReference>
<name>A0A1B2H8I2_BUCDN</name>
<dbReference type="GO" id="GO:0006220">
    <property type="term" value="P:pyrimidine nucleotide metabolic process"/>
    <property type="evidence" value="ECO:0007669"/>
    <property type="project" value="UniProtKB-UniRule"/>
</dbReference>
<accession>A0A1B2H8I2</accession>
<dbReference type="AlphaFoldDB" id="A0A1B2H8I2"/>
<evidence type="ECO:0000259" key="9">
    <source>
        <dbReference type="Pfam" id="PF02224"/>
    </source>
</evidence>
<keyword evidence="5 8" id="KW-0067">ATP-binding</keyword>
<organism evidence="10 11">
    <name type="scientific">Buchnera aphidicola subsp. Diuraphis noxia</name>
    <dbReference type="NCBI Taxonomy" id="118101"/>
    <lineage>
        <taxon>Bacteria</taxon>
        <taxon>Pseudomonadati</taxon>
        <taxon>Pseudomonadota</taxon>
        <taxon>Gammaproteobacteria</taxon>
        <taxon>Enterobacterales</taxon>
        <taxon>Erwiniaceae</taxon>
        <taxon>Buchnera</taxon>
    </lineage>
</organism>
<evidence type="ECO:0000256" key="3">
    <source>
        <dbReference type="ARBA" id="ARBA00022741"/>
    </source>
</evidence>
<sequence>MNNIIPVITIDGPSGVGKTTISKIIANKLKWSILESGKIYRLLAYLIVSKNITILEDNIIPLMKHLDILLKKNLRHNNEFIKSEKISNIASQLASFPKIRKILLKKQRVFRVYPGLVAEGRDMGSMVFPDAIIKFFLDANLRVRVNRRMLELKKNNCYINFKKLSVQMNYRDKCDRNRLFSPLCVPKNAIILDSTNMSLSQLISIFMEHIIKIVKI</sequence>
<dbReference type="EMBL" id="CP013259">
    <property type="protein sequence ID" value="ANZ22523.1"/>
    <property type="molecule type" value="Genomic_DNA"/>
</dbReference>
<dbReference type="InterPro" id="IPR011994">
    <property type="entry name" value="Cytidylate_kinase_dom"/>
</dbReference>
<proteinExistence type="inferred from homology"/>
<dbReference type="SUPFAM" id="SSF52540">
    <property type="entry name" value="P-loop containing nucleoside triphosphate hydrolases"/>
    <property type="match status" value="1"/>
</dbReference>
<dbReference type="STRING" id="118101.ATN01_01545"/>
<evidence type="ECO:0000256" key="2">
    <source>
        <dbReference type="ARBA" id="ARBA00022679"/>
    </source>
</evidence>
<comment type="catalytic activity">
    <reaction evidence="6 8">
        <text>dCMP + ATP = dCDP + ADP</text>
        <dbReference type="Rhea" id="RHEA:25094"/>
        <dbReference type="ChEBI" id="CHEBI:30616"/>
        <dbReference type="ChEBI" id="CHEBI:57566"/>
        <dbReference type="ChEBI" id="CHEBI:58593"/>
        <dbReference type="ChEBI" id="CHEBI:456216"/>
        <dbReference type="EC" id="2.7.4.25"/>
    </reaction>
</comment>
<comment type="subcellular location">
    <subcellularLocation>
        <location evidence="8">Cytoplasm</location>
    </subcellularLocation>
</comment>
<dbReference type="Gene3D" id="3.40.50.300">
    <property type="entry name" value="P-loop containing nucleotide triphosphate hydrolases"/>
    <property type="match status" value="1"/>
</dbReference>
<dbReference type="Pfam" id="PF02224">
    <property type="entry name" value="Cytidylate_kin"/>
    <property type="match status" value="1"/>
</dbReference>
<dbReference type="GO" id="GO:0005737">
    <property type="term" value="C:cytoplasm"/>
    <property type="evidence" value="ECO:0007669"/>
    <property type="project" value="UniProtKB-SubCell"/>
</dbReference>
<dbReference type="RefSeq" id="WP_075433344.1">
    <property type="nucleotide sequence ID" value="NZ_CP013259.1"/>
</dbReference>
<keyword evidence="8" id="KW-0963">Cytoplasm</keyword>